<gene>
    <name evidence="1" type="ORF">RVR_8988</name>
</gene>
<proteinExistence type="predicted"/>
<dbReference type="EMBL" id="AP018365">
    <property type="protein sequence ID" value="BBB01527.1"/>
    <property type="molecule type" value="Genomic_DNA"/>
</dbReference>
<sequence length="226" mass="24084">MPTLRTRVDVLSVLCGPDRRHGSEVAVVRDGRPYPDPRARQELAGRLGCPHTVFVDDPERGAVEVHRPGRGVEPDPHALIGAAWLLDLEILEVPALGDVFARHDGEFGWVTVLAGWAPPRVLRRYPDPEQVRALPAADAGERSYAWAWSDEAAGRVVGAERGSGAGPCGGPTGAGALLLAHHLQRALNVTEAPGAQILCAPGADGTIEIGGRVFLDPVRQLLLDRP</sequence>
<reference evidence="1 2" key="1">
    <citation type="journal article" date="2010" name="J. Bacteriol.">
        <title>Biochemical characterization of a novel indole prenyltransferase from Streptomyces sp. SN-593.</title>
        <authorList>
            <person name="Takahashi S."/>
            <person name="Takagi H."/>
            <person name="Toyoda A."/>
            <person name="Uramoto M."/>
            <person name="Nogawa T."/>
            <person name="Ueki M."/>
            <person name="Sakaki Y."/>
            <person name="Osada H."/>
        </authorList>
    </citation>
    <scope>NUCLEOTIDE SEQUENCE [LARGE SCALE GENOMIC DNA]</scope>
    <source>
        <strain evidence="1 2">SN-593</strain>
    </source>
</reference>
<protein>
    <recommendedName>
        <fullName evidence="3">Phenazine biosynthesis protein</fullName>
    </recommendedName>
</protein>
<evidence type="ECO:0000313" key="2">
    <source>
        <dbReference type="Proteomes" id="UP000595703"/>
    </source>
</evidence>
<evidence type="ECO:0000313" key="1">
    <source>
        <dbReference type="EMBL" id="BBB01527.1"/>
    </source>
</evidence>
<reference evidence="1 2" key="3">
    <citation type="journal article" date="2011" name="Nat. Chem. Biol.">
        <title>Reveromycin A biosynthesis uses RevG and RevJ for stereospecific spiroacetal formation.</title>
        <authorList>
            <person name="Takahashi S."/>
            <person name="Toyoda A."/>
            <person name="Sekiyama Y."/>
            <person name="Takagi H."/>
            <person name="Nogawa T."/>
            <person name="Uramoto M."/>
            <person name="Suzuki R."/>
            <person name="Koshino H."/>
            <person name="Kumano T."/>
            <person name="Panthee S."/>
            <person name="Dairi T."/>
            <person name="Ishikawa J."/>
            <person name="Ikeda H."/>
            <person name="Sakaki Y."/>
            <person name="Osada H."/>
        </authorList>
    </citation>
    <scope>NUCLEOTIDE SEQUENCE [LARGE SCALE GENOMIC DNA]</scope>
    <source>
        <strain evidence="1 2">SN-593</strain>
    </source>
</reference>
<reference evidence="1 2" key="2">
    <citation type="journal article" date="2011" name="J. Antibiot.">
        <title>Furaquinocins I and J: novel polyketide isoprenoid hybrid compounds from Streptomyces reveromyceticus SN-593.</title>
        <authorList>
            <person name="Panthee S."/>
            <person name="Takahashi S."/>
            <person name="Takagi H."/>
            <person name="Nogawa T."/>
            <person name="Oowada E."/>
            <person name="Uramoto M."/>
            <person name="Osada H."/>
        </authorList>
    </citation>
    <scope>NUCLEOTIDE SEQUENCE [LARGE SCALE GENOMIC DNA]</scope>
    <source>
        <strain evidence="1 2">SN-593</strain>
    </source>
</reference>
<dbReference type="Proteomes" id="UP000595703">
    <property type="component" value="Chromosome"/>
</dbReference>
<dbReference type="AlphaFoldDB" id="A0A7U3UZJ2"/>
<accession>A0A7U3UZJ2</accession>
<reference evidence="1 2" key="4">
    <citation type="journal article" date="2020" name="Sci. Rep.">
        <title>beta-carboline chemical signals induce reveromycin production through a LuxR family regulator in Streptomyces sp. SN-593.</title>
        <authorList>
            <person name="Panthee S."/>
            <person name="Kito N."/>
            <person name="Hayashi T."/>
            <person name="Shimizu T."/>
            <person name="Ishikawa J."/>
            <person name="Hamamoto H."/>
            <person name="Osada H."/>
            <person name="Takahashi S."/>
        </authorList>
    </citation>
    <scope>NUCLEOTIDE SEQUENCE [LARGE SCALE GENOMIC DNA]</scope>
    <source>
        <strain evidence="1 2">SN-593</strain>
    </source>
</reference>
<dbReference type="RefSeq" id="WP_202237431.1">
    <property type="nucleotide sequence ID" value="NZ_AP018365.1"/>
</dbReference>
<keyword evidence="2" id="KW-1185">Reference proteome</keyword>
<evidence type="ECO:0008006" key="3">
    <source>
        <dbReference type="Google" id="ProtNLM"/>
    </source>
</evidence>
<name>A0A7U3UZJ2_9ACTN</name>
<dbReference type="SUPFAM" id="SSF54506">
    <property type="entry name" value="Diaminopimelate epimerase-like"/>
    <property type="match status" value="1"/>
</dbReference>
<organism evidence="1 2">
    <name type="scientific">Actinacidiphila reveromycinica</name>
    <dbReference type="NCBI Taxonomy" id="659352"/>
    <lineage>
        <taxon>Bacteria</taxon>
        <taxon>Bacillati</taxon>
        <taxon>Actinomycetota</taxon>
        <taxon>Actinomycetes</taxon>
        <taxon>Kitasatosporales</taxon>
        <taxon>Streptomycetaceae</taxon>
        <taxon>Actinacidiphila</taxon>
    </lineage>
</organism>
<dbReference type="KEGG" id="arev:RVR_8988"/>